<gene>
    <name evidence="1" type="ORF">P9271_02900</name>
</gene>
<dbReference type="Proteomes" id="UP001342826">
    <property type="component" value="Unassembled WGS sequence"/>
</dbReference>
<protein>
    <submittedName>
        <fullName evidence="1">Uncharacterized protein</fullName>
    </submittedName>
</protein>
<keyword evidence="2" id="KW-1185">Reference proteome</keyword>
<reference evidence="1 2" key="1">
    <citation type="submission" date="2023-03" db="EMBL/GenBank/DDBJ databases">
        <title>Bacillus Genome Sequencing.</title>
        <authorList>
            <person name="Dunlap C."/>
        </authorList>
    </citation>
    <scope>NUCLEOTIDE SEQUENCE [LARGE SCALE GENOMIC DNA]</scope>
    <source>
        <strain evidence="1 2">NRS-1717</strain>
    </source>
</reference>
<accession>A0ABU6NVB7</accession>
<comment type="caution">
    <text evidence="1">The sequence shown here is derived from an EMBL/GenBank/DDBJ whole genome shotgun (WGS) entry which is preliminary data.</text>
</comment>
<evidence type="ECO:0000313" key="1">
    <source>
        <dbReference type="EMBL" id="MED4400307.1"/>
    </source>
</evidence>
<dbReference type="GeneID" id="301139202"/>
<organism evidence="1 2">
    <name type="scientific">Metabacillus fastidiosus</name>
    <dbReference type="NCBI Taxonomy" id="1458"/>
    <lineage>
        <taxon>Bacteria</taxon>
        <taxon>Bacillati</taxon>
        <taxon>Bacillota</taxon>
        <taxon>Bacilli</taxon>
        <taxon>Bacillales</taxon>
        <taxon>Bacillaceae</taxon>
        <taxon>Metabacillus</taxon>
    </lineage>
</organism>
<name>A0ABU6NVB7_9BACI</name>
<sequence length="401" mass="47321">MSKSNSRVNGKKFFQDALIKLKVEHSCYPLPASAISAYMLFHLECDDFGRIRANDFSLTTFSTKTGIPYSTIHTGREVLFNRGFMREVIIDNIPFYEIIGYEKWNSPEINKQKNNMTSLNYFKIPFKLLTSHVLKMLVSARDSNGLLMLLDLFNTFTRVVNTRGEQVYDGISRSMKKMKEKMKKSALKVRQWMELIKEFFSFEALDYRERQPKIDRVATRKKNNPIQIVIEMFNVKINPDIIYELEDEYDTYEIEAAVRKETTFKLSTERVKHSANDIKDITRAFKEEVINSLKYYTDVYSTAKDIYTRNKMMLNVFNHSLNEMIYQYRENEKHDPSNQIKSLGAFMRHMLRMTLFETATTANPYLEPISEAIVAYSNEKKEPPKFIKLEIRKDKIRRKKK</sequence>
<proteinExistence type="predicted"/>
<dbReference type="RefSeq" id="WP_066224359.1">
    <property type="nucleotide sequence ID" value="NZ_JARTFS010000002.1"/>
</dbReference>
<dbReference type="EMBL" id="JARTFS010000002">
    <property type="protein sequence ID" value="MED4400307.1"/>
    <property type="molecule type" value="Genomic_DNA"/>
</dbReference>
<evidence type="ECO:0000313" key="2">
    <source>
        <dbReference type="Proteomes" id="UP001342826"/>
    </source>
</evidence>